<proteinExistence type="predicted"/>
<gene>
    <name evidence="4" type="ORF">GCM10023215_21480</name>
</gene>
<dbReference type="RefSeq" id="WP_345380162.1">
    <property type="nucleotide sequence ID" value="NZ_BAABIC010000006.1"/>
</dbReference>
<keyword evidence="5" id="KW-1185">Reference proteome</keyword>
<comment type="caution">
    <text evidence="4">The sequence shown here is derived from an EMBL/GenBank/DDBJ whole genome shotgun (WGS) entry which is preliminary data.</text>
</comment>
<dbReference type="EMBL" id="BAABIC010000006">
    <property type="protein sequence ID" value="GAA4685862.1"/>
    <property type="molecule type" value="Genomic_DNA"/>
</dbReference>
<dbReference type="InterPro" id="IPR041916">
    <property type="entry name" value="Anti_sigma_zinc_sf"/>
</dbReference>
<evidence type="ECO:0000313" key="5">
    <source>
        <dbReference type="Proteomes" id="UP001500325"/>
    </source>
</evidence>
<name>A0ABP8WB15_9PSEU</name>
<dbReference type="Pfam" id="PF13490">
    <property type="entry name" value="zf-HC2"/>
    <property type="match status" value="1"/>
</dbReference>
<evidence type="ECO:0000256" key="2">
    <source>
        <dbReference type="ARBA" id="ARBA00023163"/>
    </source>
</evidence>
<dbReference type="InterPro" id="IPR027383">
    <property type="entry name" value="Znf_put"/>
</dbReference>
<sequence length="95" mass="9657">MSGPDDPRSSPEALRAAAVALACADLVELLTDYLEGALPAADAAVVDAHLALCPGCAAYLAQMRATIGALGHVPVETLSPEATATLLAAFRDRRG</sequence>
<evidence type="ECO:0000313" key="4">
    <source>
        <dbReference type="EMBL" id="GAA4685862.1"/>
    </source>
</evidence>
<keyword evidence="2" id="KW-0804">Transcription</keyword>
<dbReference type="Gene3D" id="1.10.10.1320">
    <property type="entry name" value="Anti-sigma factor, zinc-finger domain"/>
    <property type="match status" value="1"/>
</dbReference>
<keyword evidence="1" id="KW-0805">Transcription regulation</keyword>
<evidence type="ECO:0000259" key="3">
    <source>
        <dbReference type="Pfam" id="PF13490"/>
    </source>
</evidence>
<evidence type="ECO:0000256" key="1">
    <source>
        <dbReference type="ARBA" id="ARBA00023015"/>
    </source>
</evidence>
<feature type="domain" description="Putative zinc-finger" evidence="3">
    <location>
        <begin position="23"/>
        <end position="57"/>
    </location>
</feature>
<reference evidence="5" key="1">
    <citation type="journal article" date="2019" name="Int. J. Syst. Evol. Microbiol.">
        <title>The Global Catalogue of Microorganisms (GCM) 10K type strain sequencing project: providing services to taxonomists for standard genome sequencing and annotation.</title>
        <authorList>
            <consortium name="The Broad Institute Genomics Platform"/>
            <consortium name="The Broad Institute Genome Sequencing Center for Infectious Disease"/>
            <person name="Wu L."/>
            <person name="Ma J."/>
        </authorList>
    </citation>
    <scope>NUCLEOTIDE SEQUENCE [LARGE SCALE GENOMIC DNA]</scope>
    <source>
        <strain evidence="5">JCM 18055</strain>
    </source>
</reference>
<protein>
    <recommendedName>
        <fullName evidence="3">Putative zinc-finger domain-containing protein</fullName>
    </recommendedName>
</protein>
<organism evidence="4 5">
    <name type="scientific">Pseudonocardia yuanmonensis</name>
    <dbReference type="NCBI Taxonomy" id="1095914"/>
    <lineage>
        <taxon>Bacteria</taxon>
        <taxon>Bacillati</taxon>
        <taxon>Actinomycetota</taxon>
        <taxon>Actinomycetes</taxon>
        <taxon>Pseudonocardiales</taxon>
        <taxon>Pseudonocardiaceae</taxon>
        <taxon>Pseudonocardia</taxon>
    </lineage>
</organism>
<dbReference type="Proteomes" id="UP001500325">
    <property type="component" value="Unassembled WGS sequence"/>
</dbReference>
<accession>A0ABP8WB15</accession>